<dbReference type="SUPFAM" id="SSF54593">
    <property type="entry name" value="Glyoxalase/Bleomycin resistance protein/Dihydroxybiphenyl dioxygenase"/>
    <property type="match status" value="1"/>
</dbReference>
<dbReference type="PANTHER" id="PTHR21366:SF14">
    <property type="entry name" value="GLYOXALASE DOMAIN-CONTAINING PROTEIN 5"/>
    <property type="match status" value="1"/>
</dbReference>
<keyword evidence="1" id="KW-0479">Metal-binding</keyword>
<gene>
    <name evidence="3" type="ORF">PQ472_03330</name>
</gene>
<feature type="domain" description="VOC" evidence="2">
    <location>
        <begin position="5"/>
        <end position="125"/>
    </location>
</feature>
<dbReference type="InterPro" id="IPR050383">
    <property type="entry name" value="GlyoxalaseI/FosfomycinResist"/>
</dbReference>
<evidence type="ECO:0000313" key="4">
    <source>
        <dbReference type="Proteomes" id="UP001220377"/>
    </source>
</evidence>
<evidence type="ECO:0000313" key="3">
    <source>
        <dbReference type="EMBL" id="WDF83284.1"/>
    </source>
</evidence>
<dbReference type="RefSeq" id="WP_274261345.1">
    <property type="nucleotide sequence ID" value="NZ_CP117884.1"/>
</dbReference>
<dbReference type="Proteomes" id="UP001220377">
    <property type="component" value="Chromosome"/>
</dbReference>
<dbReference type="Gene3D" id="3.10.180.10">
    <property type="entry name" value="2,3-Dihydroxybiphenyl 1,2-Dioxygenase, domain 1"/>
    <property type="match status" value="1"/>
</dbReference>
<proteinExistence type="predicted"/>
<evidence type="ECO:0000259" key="2">
    <source>
        <dbReference type="PROSITE" id="PS51819"/>
    </source>
</evidence>
<dbReference type="PROSITE" id="PS00934">
    <property type="entry name" value="GLYOXALASE_I_1"/>
    <property type="match status" value="1"/>
</dbReference>
<dbReference type="PANTHER" id="PTHR21366">
    <property type="entry name" value="GLYOXALASE FAMILY PROTEIN"/>
    <property type="match status" value="1"/>
</dbReference>
<protein>
    <submittedName>
        <fullName evidence="3">VOC family protein</fullName>
    </submittedName>
</protein>
<sequence length="129" mass="14294">MQIESIDHIVLTVANINRTVAFYHDVLGMEITNFAEGRTALCFGDMKINLHERGHEFEPKANHPTPGSGDFCLLTKTPLEEVMATLNEHAVAVEVGPITKHGALGDLRSVYVRDPDQNLVEISNQLSRD</sequence>
<dbReference type="PROSITE" id="PS51819">
    <property type="entry name" value="VOC"/>
    <property type="match status" value="1"/>
</dbReference>
<evidence type="ECO:0000256" key="1">
    <source>
        <dbReference type="ARBA" id="ARBA00022723"/>
    </source>
</evidence>
<dbReference type="InterPro" id="IPR029068">
    <property type="entry name" value="Glyas_Bleomycin-R_OHBP_Dase"/>
</dbReference>
<accession>A0ABY7WU17</accession>
<organism evidence="3 4">
    <name type="scientific">Lacticaseibacillus pabuli</name>
    <dbReference type="NCBI Taxonomy" id="3025672"/>
    <lineage>
        <taxon>Bacteria</taxon>
        <taxon>Bacillati</taxon>
        <taxon>Bacillota</taxon>
        <taxon>Bacilli</taxon>
        <taxon>Lactobacillales</taxon>
        <taxon>Lactobacillaceae</taxon>
        <taxon>Lacticaseibacillus</taxon>
    </lineage>
</organism>
<dbReference type="InterPro" id="IPR004360">
    <property type="entry name" value="Glyas_Fos-R_dOase_dom"/>
</dbReference>
<keyword evidence="4" id="KW-1185">Reference proteome</keyword>
<dbReference type="EMBL" id="CP117884">
    <property type="protein sequence ID" value="WDF83284.1"/>
    <property type="molecule type" value="Genomic_DNA"/>
</dbReference>
<reference evidence="3 4" key="1">
    <citation type="submission" date="2023-02" db="EMBL/GenBank/DDBJ databases">
        <title>Genome sequence of Lacticaseibacillus sp. KACC 23028.</title>
        <authorList>
            <person name="Kim S."/>
            <person name="Heo J."/>
            <person name="Kwon S.-W."/>
        </authorList>
    </citation>
    <scope>NUCLEOTIDE SEQUENCE [LARGE SCALE GENOMIC DNA]</scope>
    <source>
        <strain evidence="3 4">KACC 23028</strain>
    </source>
</reference>
<dbReference type="CDD" id="cd07253">
    <property type="entry name" value="GLOD5"/>
    <property type="match status" value="1"/>
</dbReference>
<dbReference type="InterPro" id="IPR037523">
    <property type="entry name" value="VOC_core"/>
</dbReference>
<dbReference type="InterPro" id="IPR018146">
    <property type="entry name" value="Glyoxalase_1_CS"/>
</dbReference>
<name>A0ABY7WU17_9LACO</name>
<dbReference type="Pfam" id="PF00903">
    <property type="entry name" value="Glyoxalase"/>
    <property type="match status" value="1"/>
</dbReference>